<protein>
    <submittedName>
        <fullName evidence="2">Uncharacterized protein</fullName>
    </submittedName>
</protein>
<sequence>MNNITKKENRLLAFADLSKSKISEMVINFVTSDLPAEKRAEILYWFKDVVKQIESMDKTKQVEALEGIFLKSKEERFGKVSIDGFDIIRKDVSEYEYSTEIQREIKKLEGELKQLKERYKNNRMLLLEKNTYYLQIKKESK</sequence>
<feature type="coiled-coil region" evidence="1">
    <location>
        <begin position="98"/>
        <end position="125"/>
    </location>
</feature>
<dbReference type="AlphaFoldDB" id="A0A6H1ZSP3"/>
<proteinExistence type="predicted"/>
<organism evidence="2">
    <name type="scientific">viral metagenome</name>
    <dbReference type="NCBI Taxonomy" id="1070528"/>
    <lineage>
        <taxon>unclassified sequences</taxon>
        <taxon>metagenomes</taxon>
        <taxon>organismal metagenomes</taxon>
    </lineage>
</organism>
<reference evidence="2" key="1">
    <citation type="submission" date="2020-03" db="EMBL/GenBank/DDBJ databases">
        <title>The deep terrestrial virosphere.</title>
        <authorList>
            <person name="Holmfeldt K."/>
            <person name="Nilsson E."/>
            <person name="Simone D."/>
            <person name="Lopez-Fernandez M."/>
            <person name="Wu X."/>
            <person name="de Brujin I."/>
            <person name="Lundin D."/>
            <person name="Andersson A."/>
            <person name="Bertilsson S."/>
            <person name="Dopson M."/>
        </authorList>
    </citation>
    <scope>NUCLEOTIDE SEQUENCE</scope>
    <source>
        <strain evidence="2">TM448A01641</strain>
    </source>
</reference>
<accession>A0A6H1ZSP3</accession>
<name>A0A6H1ZSP3_9ZZZZ</name>
<evidence type="ECO:0000256" key="1">
    <source>
        <dbReference type="SAM" id="Coils"/>
    </source>
</evidence>
<dbReference type="EMBL" id="MT144181">
    <property type="protein sequence ID" value="QJA50220.1"/>
    <property type="molecule type" value="Genomic_DNA"/>
</dbReference>
<evidence type="ECO:0000313" key="2">
    <source>
        <dbReference type="EMBL" id="QJA50220.1"/>
    </source>
</evidence>
<gene>
    <name evidence="2" type="ORF">TM448A01641_0016</name>
</gene>
<keyword evidence="1" id="KW-0175">Coiled coil</keyword>